<organism evidence="1 2">
    <name type="scientific">Gymnopus androsaceus JB14</name>
    <dbReference type="NCBI Taxonomy" id="1447944"/>
    <lineage>
        <taxon>Eukaryota</taxon>
        <taxon>Fungi</taxon>
        <taxon>Dikarya</taxon>
        <taxon>Basidiomycota</taxon>
        <taxon>Agaricomycotina</taxon>
        <taxon>Agaricomycetes</taxon>
        <taxon>Agaricomycetidae</taxon>
        <taxon>Agaricales</taxon>
        <taxon>Marasmiineae</taxon>
        <taxon>Omphalotaceae</taxon>
        <taxon>Gymnopus</taxon>
    </lineage>
</organism>
<gene>
    <name evidence="1" type="ORF">BT96DRAFT_1018390</name>
</gene>
<dbReference type="Proteomes" id="UP000799118">
    <property type="component" value="Unassembled WGS sequence"/>
</dbReference>
<dbReference type="EMBL" id="ML769450">
    <property type="protein sequence ID" value="KAE9401080.1"/>
    <property type="molecule type" value="Genomic_DNA"/>
</dbReference>
<accession>A0A6A4HTM2</accession>
<name>A0A6A4HTM2_9AGAR</name>
<evidence type="ECO:0000313" key="2">
    <source>
        <dbReference type="Proteomes" id="UP000799118"/>
    </source>
</evidence>
<reference evidence="1" key="1">
    <citation type="journal article" date="2019" name="Environ. Microbiol.">
        <title>Fungal ecological strategies reflected in gene transcription - a case study of two litter decomposers.</title>
        <authorList>
            <person name="Barbi F."/>
            <person name="Kohler A."/>
            <person name="Barry K."/>
            <person name="Baskaran P."/>
            <person name="Daum C."/>
            <person name="Fauchery L."/>
            <person name="Ihrmark K."/>
            <person name="Kuo A."/>
            <person name="LaButti K."/>
            <person name="Lipzen A."/>
            <person name="Morin E."/>
            <person name="Grigoriev I.V."/>
            <person name="Henrissat B."/>
            <person name="Lindahl B."/>
            <person name="Martin F."/>
        </authorList>
    </citation>
    <scope>NUCLEOTIDE SEQUENCE</scope>
    <source>
        <strain evidence="1">JB14</strain>
    </source>
</reference>
<keyword evidence="2" id="KW-1185">Reference proteome</keyword>
<protein>
    <submittedName>
        <fullName evidence="1">Uncharacterized protein</fullName>
    </submittedName>
</protein>
<dbReference type="AlphaFoldDB" id="A0A6A4HTM2"/>
<sequence>MVSPLVVISHDTLKGYAFDEDMVRNFLAATIEHDDETIRKAKIEGVVQDTMFYLRERSQTHEETYSFSVAHEIGDVQKIFSAVSVSPEGFGLDPKKLEAKMLDFPYPLVELSKHYLRGPRVFEIRENSDPLLSPKDGGPLVEIHKIQGFYNKTEV</sequence>
<dbReference type="OrthoDB" id="10521120at2759"/>
<proteinExistence type="predicted"/>
<evidence type="ECO:0000313" key="1">
    <source>
        <dbReference type="EMBL" id="KAE9401080.1"/>
    </source>
</evidence>